<protein>
    <submittedName>
        <fullName evidence="2">Uncharacterized protein</fullName>
    </submittedName>
</protein>
<keyword evidence="1" id="KW-1133">Transmembrane helix</keyword>
<evidence type="ECO:0000313" key="2">
    <source>
        <dbReference type="EMBL" id="PSN60530.1"/>
    </source>
</evidence>
<dbReference type="EMBL" id="KZ678148">
    <property type="protein sequence ID" value="PSN60530.1"/>
    <property type="molecule type" value="Genomic_DNA"/>
</dbReference>
<feature type="transmembrane region" description="Helical" evidence="1">
    <location>
        <begin position="78"/>
        <end position="97"/>
    </location>
</feature>
<keyword evidence="3" id="KW-1185">Reference proteome</keyword>
<name>A0A2T2N568_CORCC</name>
<evidence type="ECO:0000256" key="1">
    <source>
        <dbReference type="SAM" id="Phobius"/>
    </source>
</evidence>
<dbReference type="AlphaFoldDB" id="A0A2T2N568"/>
<feature type="transmembrane region" description="Helical" evidence="1">
    <location>
        <begin position="20"/>
        <end position="39"/>
    </location>
</feature>
<accession>A0A2T2N568</accession>
<reference evidence="2 3" key="1">
    <citation type="journal article" date="2018" name="Front. Microbiol.">
        <title>Genome-Wide Analysis of Corynespora cassiicola Leaf Fall Disease Putative Effectors.</title>
        <authorList>
            <person name="Lopez D."/>
            <person name="Ribeiro S."/>
            <person name="Label P."/>
            <person name="Fumanal B."/>
            <person name="Venisse J.S."/>
            <person name="Kohler A."/>
            <person name="de Oliveira R.R."/>
            <person name="Labutti K."/>
            <person name="Lipzen A."/>
            <person name="Lail K."/>
            <person name="Bauer D."/>
            <person name="Ohm R.A."/>
            <person name="Barry K.W."/>
            <person name="Spatafora J."/>
            <person name="Grigoriev I.V."/>
            <person name="Martin F.M."/>
            <person name="Pujade-Renaud V."/>
        </authorList>
    </citation>
    <scope>NUCLEOTIDE SEQUENCE [LARGE SCALE GENOMIC DNA]</scope>
    <source>
        <strain evidence="2 3">Philippines</strain>
    </source>
</reference>
<proteinExistence type="predicted"/>
<gene>
    <name evidence="2" type="ORF">BS50DRAFT_202542</name>
</gene>
<organism evidence="2 3">
    <name type="scientific">Corynespora cassiicola Philippines</name>
    <dbReference type="NCBI Taxonomy" id="1448308"/>
    <lineage>
        <taxon>Eukaryota</taxon>
        <taxon>Fungi</taxon>
        <taxon>Dikarya</taxon>
        <taxon>Ascomycota</taxon>
        <taxon>Pezizomycotina</taxon>
        <taxon>Dothideomycetes</taxon>
        <taxon>Pleosporomycetidae</taxon>
        <taxon>Pleosporales</taxon>
        <taxon>Corynesporascaceae</taxon>
        <taxon>Corynespora</taxon>
    </lineage>
</organism>
<sequence length="131" mass="14422">MGRGNGNEQALEAQGNMSALFLSAPPFFFPSIILLVVGFPKAFVPFWWGRGGKGVCRYCVTFIMYGRNSPHSPPVHHSFPSIIGANAVIFVCFLRVGRVGRTGVMGSSTLVFFFFEMRPIAKAFFSLFLSC</sequence>
<keyword evidence="1" id="KW-0472">Membrane</keyword>
<evidence type="ECO:0000313" key="3">
    <source>
        <dbReference type="Proteomes" id="UP000240883"/>
    </source>
</evidence>
<keyword evidence="1" id="KW-0812">Transmembrane</keyword>
<dbReference type="Proteomes" id="UP000240883">
    <property type="component" value="Unassembled WGS sequence"/>
</dbReference>